<reference evidence="2" key="2">
    <citation type="submission" date="2022-01" db="EMBL/GenBank/DDBJ databases">
        <authorList>
            <person name="Yamashiro T."/>
            <person name="Shiraishi A."/>
            <person name="Satake H."/>
            <person name="Nakayama K."/>
        </authorList>
    </citation>
    <scope>NUCLEOTIDE SEQUENCE</scope>
</reference>
<evidence type="ECO:0000313" key="3">
    <source>
        <dbReference type="Proteomes" id="UP001151760"/>
    </source>
</evidence>
<name>A0ABQ5GW65_9ASTR</name>
<evidence type="ECO:0000256" key="1">
    <source>
        <dbReference type="SAM" id="MobiDB-lite"/>
    </source>
</evidence>
<feature type="region of interest" description="Disordered" evidence="1">
    <location>
        <begin position="34"/>
        <end position="55"/>
    </location>
</feature>
<accession>A0ABQ5GW65</accession>
<keyword evidence="3" id="KW-1185">Reference proteome</keyword>
<gene>
    <name evidence="2" type="ORF">Tco_1053906</name>
</gene>
<dbReference type="Proteomes" id="UP001151760">
    <property type="component" value="Unassembled WGS sequence"/>
</dbReference>
<evidence type="ECO:0000313" key="2">
    <source>
        <dbReference type="EMBL" id="GJT79564.1"/>
    </source>
</evidence>
<proteinExistence type="predicted"/>
<organism evidence="2 3">
    <name type="scientific">Tanacetum coccineum</name>
    <dbReference type="NCBI Taxonomy" id="301880"/>
    <lineage>
        <taxon>Eukaryota</taxon>
        <taxon>Viridiplantae</taxon>
        <taxon>Streptophyta</taxon>
        <taxon>Embryophyta</taxon>
        <taxon>Tracheophyta</taxon>
        <taxon>Spermatophyta</taxon>
        <taxon>Magnoliopsida</taxon>
        <taxon>eudicotyledons</taxon>
        <taxon>Gunneridae</taxon>
        <taxon>Pentapetalae</taxon>
        <taxon>asterids</taxon>
        <taxon>campanulids</taxon>
        <taxon>Asterales</taxon>
        <taxon>Asteraceae</taxon>
        <taxon>Asteroideae</taxon>
        <taxon>Anthemideae</taxon>
        <taxon>Anthemidinae</taxon>
        <taxon>Tanacetum</taxon>
    </lineage>
</organism>
<comment type="caution">
    <text evidence="2">The sequence shown here is derived from an EMBL/GenBank/DDBJ whole genome shotgun (WGS) entry which is preliminary data.</text>
</comment>
<sequence length="161" mass="18692">MVGQFLNLRSCLLRNSRYNLRELSEAKKNFIPMDSEKEKESLKRSGETLQGAEKKKQKVLDVEDIPIPELLKVSERREIENHASSSKRVGDSHMARKGMVWHTSTDPKLEEVVISSSKFGMTTAYGPEEDLERRFAESWRIFVCPPYSEDTVWRFTYATFL</sequence>
<protein>
    <submittedName>
        <fullName evidence="2">Uncharacterized protein</fullName>
    </submittedName>
</protein>
<reference evidence="2" key="1">
    <citation type="journal article" date="2022" name="Int. J. Mol. Sci.">
        <title>Draft Genome of Tanacetum Coccineum: Genomic Comparison of Closely Related Tanacetum-Family Plants.</title>
        <authorList>
            <person name="Yamashiro T."/>
            <person name="Shiraishi A."/>
            <person name="Nakayama K."/>
            <person name="Satake H."/>
        </authorList>
    </citation>
    <scope>NUCLEOTIDE SEQUENCE</scope>
</reference>
<dbReference type="EMBL" id="BQNB010018910">
    <property type="protein sequence ID" value="GJT79564.1"/>
    <property type="molecule type" value="Genomic_DNA"/>
</dbReference>